<dbReference type="AlphaFoldDB" id="A0A6J6NEF0"/>
<dbReference type="Gene3D" id="3.30.1330.10">
    <property type="entry name" value="PurM-like, N-terminal domain"/>
    <property type="match status" value="1"/>
</dbReference>
<dbReference type="GO" id="GO:0009228">
    <property type="term" value="P:thiamine biosynthetic process"/>
    <property type="evidence" value="ECO:0007669"/>
    <property type="project" value="InterPro"/>
</dbReference>
<dbReference type="Gene3D" id="3.90.650.10">
    <property type="entry name" value="PurM-like C-terminal domain"/>
    <property type="match status" value="1"/>
</dbReference>
<dbReference type="Pfam" id="PF00586">
    <property type="entry name" value="AIRS"/>
    <property type="match status" value="1"/>
</dbReference>
<dbReference type="SUPFAM" id="SSF55326">
    <property type="entry name" value="PurM N-terminal domain-like"/>
    <property type="match status" value="1"/>
</dbReference>
<dbReference type="PIRSF" id="PIRSF005303">
    <property type="entry name" value="Thiam_monoph_kin"/>
    <property type="match status" value="1"/>
</dbReference>
<accession>A0A6J6NEF0</accession>
<dbReference type="NCBIfam" id="TIGR01379">
    <property type="entry name" value="thiL"/>
    <property type="match status" value="1"/>
</dbReference>
<reference evidence="2" key="1">
    <citation type="submission" date="2020-05" db="EMBL/GenBank/DDBJ databases">
        <authorList>
            <person name="Chiriac C."/>
            <person name="Salcher M."/>
            <person name="Ghai R."/>
            <person name="Kavagutti S V."/>
        </authorList>
    </citation>
    <scope>NUCLEOTIDE SEQUENCE</scope>
</reference>
<dbReference type="CDD" id="cd02194">
    <property type="entry name" value="ThiL"/>
    <property type="match status" value="1"/>
</dbReference>
<evidence type="ECO:0000313" key="2">
    <source>
        <dbReference type="EMBL" id="CAB4682883.1"/>
    </source>
</evidence>
<name>A0A6J6NEF0_9ZZZZ</name>
<feature type="domain" description="PurM-like N-terminal" evidence="1">
    <location>
        <begin position="29"/>
        <end position="139"/>
    </location>
</feature>
<dbReference type="PANTHER" id="PTHR30270:SF0">
    <property type="entry name" value="THIAMINE-MONOPHOSPHATE KINASE"/>
    <property type="match status" value="1"/>
</dbReference>
<dbReference type="InterPro" id="IPR016188">
    <property type="entry name" value="PurM-like_N"/>
</dbReference>
<dbReference type="InterPro" id="IPR006283">
    <property type="entry name" value="ThiL-like"/>
</dbReference>
<evidence type="ECO:0000259" key="1">
    <source>
        <dbReference type="Pfam" id="PF00586"/>
    </source>
</evidence>
<dbReference type="GO" id="GO:0009030">
    <property type="term" value="F:thiamine-phosphate kinase activity"/>
    <property type="evidence" value="ECO:0007669"/>
    <property type="project" value="InterPro"/>
</dbReference>
<dbReference type="InterPro" id="IPR036676">
    <property type="entry name" value="PurM-like_C_sf"/>
</dbReference>
<proteinExistence type="inferred from homology"/>
<dbReference type="InterPro" id="IPR036921">
    <property type="entry name" value="PurM-like_N_sf"/>
</dbReference>
<dbReference type="PANTHER" id="PTHR30270">
    <property type="entry name" value="THIAMINE-MONOPHOSPHATE KINASE"/>
    <property type="match status" value="1"/>
</dbReference>
<gene>
    <name evidence="2" type="ORF">UFOPK2362_00525</name>
</gene>
<protein>
    <submittedName>
        <fullName evidence="2">Unannotated protein</fullName>
    </submittedName>
</protein>
<dbReference type="SUPFAM" id="SSF56042">
    <property type="entry name" value="PurM C-terminal domain-like"/>
    <property type="match status" value="1"/>
</dbReference>
<dbReference type="EMBL" id="CAEZXI010000041">
    <property type="protein sequence ID" value="CAB4682883.1"/>
    <property type="molecule type" value="Genomic_DNA"/>
</dbReference>
<organism evidence="2">
    <name type="scientific">freshwater metagenome</name>
    <dbReference type="NCBI Taxonomy" id="449393"/>
    <lineage>
        <taxon>unclassified sequences</taxon>
        <taxon>metagenomes</taxon>
        <taxon>ecological metagenomes</taxon>
    </lineage>
</organism>
<dbReference type="HAMAP" id="MF_02128">
    <property type="entry name" value="TMP_kinase"/>
    <property type="match status" value="1"/>
</dbReference>
<sequence length="309" mass="32459">MSASEEQIIDQLKRLFASNFPAEVEVGIGDDAAVLLGIKSKLVATTDMAVEDVHFNLGWSTPFEIGAKLTTANLADLFAMGALPKYLLVAAGLPTNLSASFTAELAKGIRSVADKFNVAVVGGDISRSAKVVLTITAFGDLAGVAITRAGAKVGDQIYVSELPGLSAAGYAILSRDLDRPRYVVQAHLNPKLVAPNNLIESATAMCDISDGISIDGSNIANASKVNFSLSKELISAADGFSDLAELANELNEDVFDWILNGGEDHFFLATVNPEKSSSVSAIKIGEVVAGDGKVLLDGKEIKRAGYQHF</sequence>